<evidence type="ECO:0000256" key="1">
    <source>
        <dbReference type="SAM" id="MobiDB-lite"/>
    </source>
</evidence>
<organism evidence="2 3">
    <name type="scientific">Methylorubrum populi</name>
    <dbReference type="NCBI Taxonomy" id="223967"/>
    <lineage>
        <taxon>Bacteria</taxon>
        <taxon>Pseudomonadati</taxon>
        <taxon>Pseudomonadota</taxon>
        <taxon>Alphaproteobacteria</taxon>
        <taxon>Hyphomicrobiales</taxon>
        <taxon>Methylobacteriaceae</taxon>
        <taxon>Methylorubrum</taxon>
    </lineage>
</organism>
<evidence type="ECO:0000313" key="3">
    <source>
        <dbReference type="Proteomes" id="UP000218288"/>
    </source>
</evidence>
<dbReference type="AlphaFoldDB" id="A0A169QEB1"/>
<name>A0A169QEB1_9HYPH</name>
<sequence>MGDRTLDIAFWDYDRTRLLTDGSVGIAGVEPRFHGARIVTEIFEGMIRGRYDVSELGMTYFLRTFDDEGRSPFVAIPVFLNRAFRHGAVYVNRASGIARPQDLAGKRIGELALYGHDAGVMAKGVLSDEFAWRPEQSRWVVGGIDFPMEPIDFVARTVPPGVEVEWVGKDVDLGDMLEAGDLDALVSADVPEAVLSGSPRVGRLFEEHRIDREQVQRLLGDARRDVHDDAGPALAKLRQHRLRHGKRPERVRLEELAHGVHRRAFEGVQPADAGIVDQDVDGSRGLDGLADARRVGDVEGEHAQAVGGGQTHLARRAHGGHHVPPPVDEEAGGLKTEPGRAAGDQDGLHVGSNSL</sequence>
<feature type="region of interest" description="Disordered" evidence="1">
    <location>
        <begin position="302"/>
        <end position="355"/>
    </location>
</feature>
<proteinExistence type="predicted"/>
<accession>A0A169QEB1</accession>
<dbReference type="SUPFAM" id="SSF53850">
    <property type="entry name" value="Periplasmic binding protein-like II"/>
    <property type="match status" value="1"/>
</dbReference>
<dbReference type="EMBL" id="AP014809">
    <property type="protein sequence ID" value="BAU88767.1"/>
    <property type="molecule type" value="Genomic_DNA"/>
</dbReference>
<reference evidence="2 3" key="1">
    <citation type="journal article" date="2016" name="Genome Announc.">
        <title>Complete Genome Sequence of Methylobacterium populi P-1M, Isolated from Pink-Pigmented Household Biofilm.</title>
        <authorList>
            <person name="Morohoshi T."/>
            <person name="Ikeda T."/>
        </authorList>
    </citation>
    <scope>NUCLEOTIDE SEQUENCE [LARGE SCALE GENOMIC DNA]</scope>
    <source>
        <strain evidence="2 3">P-1M</strain>
    </source>
</reference>
<gene>
    <name evidence="2" type="ORF">MPPM_0162</name>
</gene>
<dbReference type="Proteomes" id="UP000218288">
    <property type="component" value="Chromosome"/>
</dbReference>
<evidence type="ECO:0000313" key="2">
    <source>
        <dbReference type="EMBL" id="BAU88767.1"/>
    </source>
</evidence>
<protein>
    <submittedName>
        <fullName evidence="2">4,5-dihydroxyphthalate decarboxylase</fullName>
    </submittedName>
</protein>